<name>A0A1H9LM33_FLAFI</name>
<dbReference type="OrthoDB" id="1363168at2"/>
<dbReference type="AlphaFoldDB" id="A0A1H9LM33"/>
<evidence type="ECO:0000313" key="4">
    <source>
        <dbReference type="Proteomes" id="UP000183658"/>
    </source>
</evidence>
<accession>A0A1H9LM33</accession>
<evidence type="ECO:0000256" key="2">
    <source>
        <dbReference type="SAM" id="Phobius"/>
    </source>
</evidence>
<evidence type="ECO:0000256" key="1">
    <source>
        <dbReference type="SAM" id="Coils"/>
    </source>
</evidence>
<gene>
    <name evidence="3" type="ORF">SAMN05444355_10774</name>
</gene>
<evidence type="ECO:0000313" key="3">
    <source>
        <dbReference type="EMBL" id="SER12418.1"/>
    </source>
</evidence>
<feature type="transmembrane region" description="Helical" evidence="2">
    <location>
        <begin position="6"/>
        <end position="25"/>
    </location>
</feature>
<organism evidence="3 4">
    <name type="scientific">Flavobacterium frigoris</name>
    <dbReference type="NCBI Taxonomy" id="229204"/>
    <lineage>
        <taxon>Bacteria</taxon>
        <taxon>Pseudomonadati</taxon>
        <taxon>Bacteroidota</taxon>
        <taxon>Flavobacteriia</taxon>
        <taxon>Flavobacteriales</taxon>
        <taxon>Flavobacteriaceae</taxon>
        <taxon>Flavobacterium</taxon>
    </lineage>
</organism>
<proteinExistence type="predicted"/>
<reference evidence="4" key="1">
    <citation type="submission" date="2016-10" db="EMBL/GenBank/DDBJ databases">
        <authorList>
            <person name="Varghese N."/>
            <person name="Submissions S."/>
        </authorList>
    </citation>
    <scope>NUCLEOTIDE SEQUENCE [LARGE SCALE GENOMIC DNA]</scope>
    <source>
        <strain evidence="4">DSM 15719</strain>
    </source>
</reference>
<keyword evidence="1" id="KW-0175">Coiled coil</keyword>
<keyword evidence="2" id="KW-0812">Transmembrane</keyword>
<keyword evidence="2" id="KW-0472">Membrane</keyword>
<protein>
    <submittedName>
        <fullName evidence="3">Uncharacterized protein</fullName>
    </submittedName>
</protein>
<sequence length="136" mass="15887">MNEIVITLLGILTTAASGYLSFLFARSKYKQEVEKIKVEVLQARESADTIAIDNDIKLSGHYKEILDDLKSRYESRYKEFEGLMKRKIDMLEEELKLKDRKIKLQQQEITELKRENRILKKVHGNISNSLKQSEPT</sequence>
<keyword evidence="4" id="KW-1185">Reference proteome</keyword>
<feature type="coiled-coil region" evidence="1">
    <location>
        <begin position="88"/>
        <end position="122"/>
    </location>
</feature>
<keyword evidence="2" id="KW-1133">Transmembrane helix</keyword>
<dbReference type="RefSeq" id="WP_074723462.1">
    <property type="nucleotide sequence ID" value="NZ_CBCRVS010000005.1"/>
</dbReference>
<dbReference type="Proteomes" id="UP000183658">
    <property type="component" value="Unassembled WGS sequence"/>
</dbReference>
<dbReference type="EMBL" id="FOFZ01000007">
    <property type="protein sequence ID" value="SER12418.1"/>
    <property type="molecule type" value="Genomic_DNA"/>
</dbReference>